<protein>
    <submittedName>
        <fullName evidence="1">Uncharacterized protein</fullName>
    </submittedName>
</protein>
<organism evidence="1 2">
    <name type="scientific">Shewanella phage SppYZU05</name>
    <dbReference type="NCBI Taxonomy" id="1970795"/>
    <lineage>
        <taxon>Viruses</taxon>
        <taxon>Duplodnaviria</taxon>
        <taxon>Heunggongvirae</taxon>
        <taxon>Uroviricota</taxon>
        <taxon>Caudoviricetes</taxon>
        <taxon>Chaseviridae</taxon>
        <taxon>Nefertitivirinae</taxon>
        <taxon>Yushanvirus</taxon>
        <taxon>Yushanvirus SppYZU05</taxon>
    </lineage>
</organism>
<name>A0A1W6JTG6_9CAUD</name>
<evidence type="ECO:0000313" key="2">
    <source>
        <dbReference type="Proteomes" id="UP000221216"/>
    </source>
</evidence>
<gene>
    <name evidence="1" type="ORF">SppYZU05_48</name>
</gene>
<proteinExistence type="predicted"/>
<dbReference type="EMBL" id="KY709296">
    <property type="protein sequence ID" value="ARM70574.1"/>
    <property type="molecule type" value="Genomic_DNA"/>
</dbReference>
<keyword evidence="2" id="KW-1185">Reference proteome</keyword>
<sequence length="431" mass="48005">MPLEMIAGAMIYHNKSSGKNYGLVGYIGTMREQRSAARGEVLLRFGNHANTVSYSHEWVCQNCWVRVDSLSPHRAFNLPQFLRKYEGYAVANVRHITKDLNHAQIKQVVDHATSTQNARKPTAAEKAATPLLATDVLRDWLQSHSTLSPRSLAGYMNLLVGREDLRIAIPDHIAAFHGIDAFCTVPAGAFAAVSGGRITVRATSRANDREIAESVPLAVIVGSMTPAIFLGLHDEAPATLAREWHETCRATIERWPKELCKRDEWYVINDYIPEYKVVKANVTPAGTFSLSVVRRNRNSATGISIGYRVPLTVKAVTELNAPATNLGPFKPDAPTDLDTPRRHLLAVKHDSGELNVVRISQTYRIADNAAKNLLVTSCHDRLVMYVETDDVVHIDNARDLGSDIKLETRKAWKEVQTYERELQITVRKPLS</sequence>
<dbReference type="Proteomes" id="UP000221216">
    <property type="component" value="Segment"/>
</dbReference>
<accession>A0A1W6JTG6</accession>
<evidence type="ECO:0000313" key="1">
    <source>
        <dbReference type="EMBL" id="ARM70574.1"/>
    </source>
</evidence>
<reference evidence="1 2" key="1">
    <citation type="submission" date="2017-03" db="EMBL/GenBank/DDBJ databases">
        <title>Isolation of lytic bacteriophages infecting Shewanella putrefaciens and Shewanella baltica for biocontrol of fish and shrimp spoilage during chilled storage.</title>
        <authorList>
            <person name="Yang Z."/>
            <person name="Tao X."/>
            <person name="Gao L."/>
            <person name="Rao S."/>
        </authorList>
    </citation>
    <scope>NUCLEOTIDE SEQUENCE [LARGE SCALE GENOMIC DNA]</scope>
</reference>